<evidence type="ECO:0000256" key="3">
    <source>
        <dbReference type="ARBA" id="ARBA00022729"/>
    </source>
</evidence>
<dbReference type="RefSeq" id="WP_170152817.1">
    <property type="nucleotide sequence ID" value="NZ_RKRK01000008.1"/>
</dbReference>
<evidence type="ECO:0000256" key="1">
    <source>
        <dbReference type="ARBA" id="ARBA00008520"/>
    </source>
</evidence>
<keyword evidence="2" id="KW-0813">Transport</keyword>
<accession>A0A3N5C365</accession>
<comment type="caution">
    <text evidence="4">The sequence shown here is derived from an EMBL/GenBank/DDBJ whole genome shotgun (WGS) entry which is preliminary data.</text>
</comment>
<dbReference type="InterPro" id="IPR050490">
    <property type="entry name" value="Bact_solute-bd_prot1"/>
</dbReference>
<dbReference type="PANTHER" id="PTHR43649">
    <property type="entry name" value="ARABINOSE-BINDING PROTEIN-RELATED"/>
    <property type="match status" value="1"/>
</dbReference>
<dbReference type="InterPro" id="IPR006059">
    <property type="entry name" value="SBP"/>
</dbReference>
<protein>
    <submittedName>
        <fullName evidence="4">Carbohydrate ABC transporter substrate-binding protein (CUT1 family)</fullName>
    </submittedName>
</protein>
<gene>
    <name evidence="4" type="ORF">EDD62_1807</name>
</gene>
<dbReference type="Pfam" id="PF13416">
    <property type="entry name" value="SBP_bac_8"/>
    <property type="match status" value="1"/>
</dbReference>
<evidence type="ECO:0000313" key="4">
    <source>
        <dbReference type="EMBL" id="RPF53852.1"/>
    </source>
</evidence>
<dbReference type="PROSITE" id="PS01037">
    <property type="entry name" value="SBP_BACTERIAL_1"/>
    <property type="match status" value="1"/>
</dbReference>
<dbReference type="GO" id="GO:0055085">
    <property type="term" value="P:transmembrane transport"/>
    <property type="evidence" value="ECO:0007669"/>
    <property type="project" value="InterPro"/>
</dbReference>
<organism evidence="4 5">
    <name type="scientific">Abyssicoccus albus</name>
    <dbReference type="NCBI Taxonomy" id="1817405"/>
    <lineage>
        <taxon>Bacteria</taxon>
        <taxon>Bacillati</taxon>
        <taxon>Bacillota</taxon>
        <taxon>Bacilli</taxon>
        <taxon>Bacillales</taxon>
        <taxon>Abyssicoccaceae</taxon>
    </lineage>
</organism>
<dbReference type="Proteomes" id="UP000277108">
    <property type="component" value="Unassembled WGS sequence"/>
</dbReference>
<dbReference type="CDD" id="cd14748">
    <property type="entry name" value="PBP2_UgpB"/>
    <property type="match status" value="1"/>
</dbReference>
<keyword evidence="3" id="KW-0732">Signal</keyword>
<sequence length="440" mass="49600">MKHFSYFFVLILVLLLTACNGFSVDSNSSNSSESNGDNASSEPIELNFWTFWGSEERRTVIEKIIKDFNESQDEIIVKHTYVPWSDIFTKNLSAIAAGDPPDVIINDINSLRVRASEGQVEPITEYVDDEVQSRFYDQLFDAAVVDDEIYALPFNTDNSVMFYNVAHLEEAGLSTEDLPETWEEVDAYAQALDIQNDEGYERIGFYPLIRGSISLWMVNALGENYISPEGEININNPEVHSAYEWVLQSQEKYGKNYLDSVNARFDNAQQDPFMSGEVSILVRNANYNVQLRNHASDLEFVTSPLPQRELGAKPASIGGGFVAEIPKGASNPEASYQFIEYITNYDSQLYWAENNFDLMANEQASIDAAESTEFNNTDQKVYNTMVDNMENTVLTLIPLGAPDYGSTLHSIFDEIINGSETVEDGIPRAQSEMERMFNNE</sequence>
<evidence type="ECO:0000256" key="2">
    <source>
        <dbReference type="ARBA" id="ARBA00022448"/>
    </source>
</evidence>
<dbReference type="PANTHER" id="PTHR43649:SF12">
    <property type="entry name" value="DIACETYLCHITOBIOSE BINDING PROTEIN DASA"/>
    <property type="match status" value="1"/>
</dbReference>
<proteinExistence type="inferred from homology"/>
<dbReference type="SUPFAM" id="SSF53850">
    <property type="entry name" value="Periplasmic binding protein-like II"/>
    <property type="match status" value="1"/>
</dbReference>
<dbReference type="Gene3D" id="3.40.190.10">
    <property type="entry name" value="Periplasmic binding protein-like II"/>
    <property type="match status" value="2"/>
</dbReference>
<dbReference type="AlphaFoldDB" id="A0A3N5C365"/>
<comment type="similarity">
    <text evidence="1">Belongs to the bacterial solute-binding protein 1 family.</text>
</comment>
<dbReference type="InterPro" id="IPR006061">
    <property type="entry name" value="SBP_1_CS"/>
</dbReference>
<keyword evidence="5" id="KW-1185">Reference proteome</keyword>
<evidence type="ECO:0000313" key="5">
    <source>
        <dbReference type="Proteomes" id="UP000277108"/>
    </source>
</evidence>
<name>A0A3N5C365_9BACL</name>
<dbReference type="PROSITE" id="PS51257">
    <property type="entry name" value="PROKAR_LIPOPROTEIN"/>
    <property type="match status" value="1"/>
</dbReference>
<dbReference type="EMBL" id="RKRK01000008">
    <property type="protein sequence ID" value="RPF53852.1"/>
    <property type="molecule type" value="Genomic_DNA"/>
</dbReference>
<reference evidence="4 5" key="1">
    <citation type="submission" date="2018-11" db="EMBL/GenBank/DDBJ databases">
        <title>Genomic Encyclopedia of Type Strains, Phase IV (KMG-IV): sequencing the most valuable type-strain genomes for metagenomic binning, comparative biology and taxonomic classification.</title>
        <authorList>
            <person name="Goeker M."/>
        </authorList>
    </citation>
    <scope>NUCLEOTIDE SEQUENCE [LARGE SCALE GENOMIC DNA]</scope>
    <source>
        <strain evidence="4 5">DSM 29158</strain>
    </source>
</reference>